<reference evidence="2" key="1">
    <citation type="journal article" date="2022" name="bioRxiv">
        <title>Sequencing and chromosome-scale assembly of the giantPleurodeles waltlgenome.</title>
        <authorList>
            <person name="Brown T."/>
            <person name="Elewa A."/>
            <person name="Iarovenko S."/>
            <person name="Subramanian E."/>
            <person name="Araus A.J."/>
            <person name="Petzold A."/>
            <person name="Susuki M."/>
            <person name="Suzuki K.-i.T."/>
            <person name="Hayashi T."/>
            <person name="Toyoda A."/>
            <person name="Oliveira C."/>
            <person name="Osipova E."/>
            <person name="Leigh N.D."/>
            <person name="Simon A."/>
            <person name="Yun M.H."/>
        </authorList>
    </citation>
    <scope>NUCLEOTIDE SEQUENCE</scope>
    <source>
        <strain evidence="2">20211129_DDA</strain>
        <tissue evidence="2">Liver</tissue>
    </source>
</reference>
<dbReference type="EMBL" id="JANPWB010000003">
    <property type="protein sequence ID" value="KAJ1204436.1"/>
    <property type="molecule type" value="Genomic_DNA"/>
</dbReference>
<comment type="caution">
    <text evidence="2">The sequence shown here is derived from an EMBL/GenBank/DDBJ whole genome shotgun (WGS) entry which is preliminary data.</text>
</comment>
<evidence type="ECO:0000256" key="1">
    <source>
        <dbReference type="SAM" id="MobiDB-lite"/>
    </source>
</evidence>
<sequence>MDPRRVGLTLMLRSQDGDRDGRLWNALHPGLASNILKCAPGVKPAHGGAGTASETLARLTGAQKRRLRGSRTGDRTPAHEAPAVTGPGKSPGSRREHLDTGARPRTGEPALRVNLRQNYTAGRGVRGASGWVVPPGTSRFAPAGDSERRAYGGAGAFLGPSVDKK</sequence>
<feature type="region of interest" description="Disordered" evidence="1">
    <location>
        <begin position="44"/>
        <end position="111"/>
    </location>
</feature>
<name>A0AAV7VV50_PLEWA</name>
<accession>A0AAV7VV50</accession>
<dbReference type="AlphaFoldDB" id="A0AAV7VV50"/>
<keyword evidence="3" id="KW-1185">Reference proteome</keyword>
<evidence type="ECO:0000313" key="2">
    <source>
        <dbReference type="EMBL" id="KAJ1204436.1"/>
    </source>
</evidence>
<proteinExistence type="predicted"/>
<feature type="compositionally biased region" description="Basic and acidic residues" evidence="1">
    <location>
        <begin position="93"/>
        <end position="106"/>
    </location>
</feature>
<organism evidence="2 3">
    <name type="scientific">Pleurodeles waltl</name>
    <name type="common">Iberian ribbed newt</name>
    <dbReference type="NCBI Taxonomy" id="8319"/>
    <lineage>
        <taxon>Eukaryota</taxon>
        <taxon>Metazoa</taxon>
        <taxon>Chordata</taxon>
        <taxon>Craniata</taxon>
        <taxon>Vertebrata</taxon>
        <taxon>Euteleostomi</taxon>
        <taxon>Amphibia</taxon>
        <taxon>Batrachia</taxon>
        <taxon>Caudata</taxon>
        <taxon>Salamandroidea</taxon>
        <taxon>Salamandridae</taxon>
        <taxon>Pleurodelinae</taxon>
        <taxon>Pleurodeles</taxon>
    </lineage>
</organism>
<feature type="region of interest" description="Disordered" evidence="1">
    <location>
        <begin position="125"/>
        <end position="165"/>
    </location>
</feature>
<evidence type="ECO:0000313" key="3">
    <source>
        <dbReference type="Proteomes" id="UP001066276"/>
    </source>
</evidence>
<protein>
    <submittedName>
        <fullName evidence="2">Uncharacterized protein</fullName>
    </submittedName>
</protein>
<gene>
    <name evidence="2" type="ORF">NDU88_008214</name>
</gene>
<dbReference type="Proteomes" id="UP001066276">
    <property type="component" value="Chromosome 2_1"/>
</dbReference>